<dbReference type="GO" id="GO:0022900">
    <property type="term" value="P:electron transport chain"/>
    <property type="evidence" value="ECO:0007669"/>
    <property type="project" value="InterPro"/>
</dbReference>
<dbReference type="Pfam" id="PF03264">
    <property type="entry name" value="Cytochrom_NNT"/>
    <property type="match status" value="1"/>
</dbReference>
<sequence length="172" mass="19102">MEQGRRFDLKKAFGKLFSIFLLLLLVLFVVGAYTFYNAKGMSYFSDASESCNNCHIMNEVYNDYLKASHSQKIAGKPRASCNDCHLPHDFVDKWIAKAQSGLGHAYAFTFKLNELPANLSANAKSKAMIQDNCVRCHSEMATNVINASTNPHKDNSLNCVSCHVGVGHTRGF</sequence>
<evidence type="ECO:0000256" key="12">
    <source>
        <dbReference type="PIRNR" id="PIRNR000013"/>
    </source>
</evidence>
<dbReference type="InterPro" id="IPR017571">
    <property type="entry name" value="NrfH"/>
</dbReference>
<feature type="binding site" evidence="13">
    <location>
        <position position="93"/>
    </location>
    <ligand>
        <name>a menaquinol</name>
        <dbReference type="ChEBI" id="CHEBI:18151"/>
    </ligand>
</feature>
<organism evidence="17">
    <name type="scientific">Campylobacter sp. CCS1377</name>
    <dbReference type="NCBI Taxonomy" id="3158229"/>
    <lineage>
        <taxon>Bacteria</taxon>
        <taxon>Pseudomonadati</taxon>
        <taxon>Campylobacterota</taxon>
        <taxon>Epsilonproteobacteria</taxon>
        <taxon>Campylobacterales</taxon>
        <taxon>Campylobacteraceae</taxon>
        <taxon>Campylobacter</taxon>
    </lineage>
</organism>
<evidence type="ECO:0000256" key="15">
    <source>
        <dbReference type="SAM" id="Phobius"/>
    </source>
</evidence>
<comment type="cofactor">
    <cofactor evidence="13">
        <name>heme</name>
        <dbReference type="ChEBI" id="CHEBI:30413"/>
    </cofactor>
    <text evidence="13">Binds 4 heme groups per subunit.</text>
</comment>
<dbReference type="EMBL" id="CP155620">
    <property type="protein sequence ID" value="XBJ29917.1"/>
    <property type="molecule type" value="Genomic_DNA"/>
</dbReference>
<keyword evidence="7 12" id="KW-0479">Metal-binding</keyword>
<feature type="binding site" description="axial binding residue" evidence="14">
    <location>
        <position position="168"/>
    </location>
    <ligand>
        <name>heme</name>
        <dbReference type="ChEBI" id="CHEBI:30413"/>
        <label>2</label>
    </ligand>
    <ligandPart>
        <name>Fe</name>
        <dbReference type="ChEBI" id="CHEBI:18248"/>
    </ligandPart>
</feature>
<feature type="transmembrane region" description="Helical" evidence="15">
    <location>
        <begin position="12"/>
        <end position="36"/>
    </location>
</feature>
<evidence type="ECO:0000256" key="2">
    <source>
        <dbReference type="ARBA" id="ARBA00007395"/>
    </source>
</evidence>
<evidence type="ECO:0000256" key="5">
    <source>
        <dbReference type="ARBA" id="ARBA00022617"/>
    </source>
</evidence>
<dbReference type="InterPro" id="IPR024717">
    <property type="entry name" value="NapC/NirT/NrfH"/>
</dbReference>
<comment type="subcellular location">
    <subcellularLocation>
        <location evidence="1">Cell membrane</location>
        <topology evidence="1">Single-pass membrane protein</topology>
    </subcellularLocation>
</comment>
<evidence type="ECO:0000256" key="4">
    <source>
        <dbReference type="ARBA" id="ARBA00022475"/>
    </source>
</evidence>
<evidence type="ECO:0000256" key="6">
    <source>
        <dbReference type="ARBA" id="ARBA00022692"/>
    </source>
</evidence>
<keyword evidence="3 12" id="KW-0813">Transport</keyword>
<feature type="binding site" description="axial binding residue" evidence="14">
    <location>
        <position position="163"/>
    </location>
    <ligand>
        <name>heme</name>
        <dbReference type="ChEBI" id="CHEBI:30413"/>
        <label>4</label>
    </ligand>
    <ligandPart>
        <name>Fe</name>
        <dbReference type="ChEBI" id="CHEBI:18248"/>
    </ligandPart>
</feature>
<reference evidence="17" key="1">
    <citation type="submission" date="2024-05" db="EMBL/GenBank/DDBJ databases">
        <title>Campylobacter coli isolated from environmental waters in Slovenia.</title>
        <authorList>
            <person name="Zautner A.E."/>
            <person name="Bunk B."/>
            <person name="Riedel T."/>
            <person name="Sproeer C."/>
        </authorList>
    </citation>
    <scope>NUCLEOTIDE SEQUENCE</scope>
    <source>
        <strain evidence="17">CCS1377</strain>
    </source>
</reference>
<feature type="binding site" description="covalent" evidence="13">
    <location>
        <position position="84"/>
    </location>
    <ligand>
        <name>heme</name>
        <dbReference type="ChEBI" id="CHEBI:30413"/>
        <label>2</label>
    </ligand>
</feature>
<keyword evidence="5 12" id="KW-0349">Heme</keyword>
<feature type="binding site" evidence="13">
    <location>
        <position position="82"/>
    </location>
    <ligand>
        <name>a menaquinol</name>
        <dbReference type="ChEBI" id="CHEBI:18151"/>
    </ligand>
</feature>
<evidence type="ECO:0000256" key="10">
    <source>
        <dbReference type="ARBA" id="ARBA00023004"/>
    </source>
</evidence>
<dbReference type="PANTHER" id="PTHR30333">
    <property type="entry name" value="CYTOCHROME C-TYPE PROTEIN"/>
    <property type="match status" value="1"/>
</dbReference>
<dbReference type="InterPro" id="IPR005126">
    <property type="entry name" value="NapC/NirT_cyt_c_N"/>
</dbReference>
<dbReference type="GO" id="GO:0009055">
    <property type="term" value="F:electron transfer activity"/>
    <property type="evidence" value="ECO:0007669"/>
    <property type="project" value="TreeGrafter"/>
</dbReference>
<proteinExistence type="inferred from homology"/>
<evidence type="ECO:0000313" key="17">
    <source>
        <dbReference type="EMBL" id="XBJ29917.1"/>
    </source>
</evidence>
<gene>
    <name evidence="17" type="primary">nrfH</name>
    <name evidence="17" type="ORF">AAH949_03540</name>
</gene>
<keyword evidence="8 12" id="KW-0249">Electron transport</keyword>
<dbReference type="GO" id="GO:0009061">
    <property type="term" value="P:anaerobic respiration"/>
    <property type="evidence" value="ECO:0007669"/>
    <property type="project" value="TreeGrafter"/>
</dbReference>
<dbReference type="AlphaFoldDB" id="A0AAU7E9L2"/>
<feature type="binding site" description="covalent" evidence="13">
    <location>
        <position position="136"/>
    </location>
    <ligand>
        <name>heme</name>
        <dbReference type="ChEBI" id="CHEBI:30413"/>
        <label>4</label>
    </ligand>
</feature>
<feature type="binding site" description="covalent" evidence="13">
    <location>
        <position position="81"/>
    </location>
    <ligand>
        <name>heme</name>
        <dbReference type="ChEBI" id="CHEBI:30413"/>
        <label>2</label>
    </ligand>
</feature>
<evidence type="ECO:0000256" key="7">
    <source>
        <dbReference type="ARBA" id="ARBA00022723"/>
    </source>
</evidence>
<feature type="binding site" description="axial binding residue" evidence="14">
    <location>
        <position position="137"/>
    </location>
    <ligand>
        <name>heme</name>
        <dbReference type="ChEBI" id="CHEBI:30413"/>
        <label>3</label>
    </ligand>
    <ligandPart>
        <name>Fe</name>
        <dbReference type="ChEBI" id="CHEBI:18248"/>
    </ligandPart>
</feature>
<dbReference type="Gene3D" id="1.10.3820.10">
    <property type="entry name" value="Di-heme elbow motif domain"/>
    <property type="match status" value="1"/>
</dbReference>
<accession>A0AAU7E9L2</accession>
<dbReference type="NCBIfam" id="TIGR03153">
    <property type="entry name" value="cytochr_NrfH"/>
    <property type="match status" value="1"/>
</dbReference>
<dbReference type="PANTHER" id="PTHR30333:SF1">
    <property type="entry name" value="CYTOCHROME C-TYPE PROTEIN NAPC"/>
    <property type="match status" value="1"/>
</dbReference>
<dbReference type="InterPro" id="IPR038266">
    <property type="entry name" value="NapC/NirT_cytc_sf"/>
</dbReference>
<dbReference type="InterPro" id="IPR051174">
    <property type="entry name" value="Cytochrome_c-type_ET"/>
</dbReference>
<feature type="binding site" description="covalent" evidence="13">
    <location>
        <position position="159"/>
    </location>
    <ligand>
        <name>heme</name>
        <dbReference type="ChEBI" id="CHEBI:30413"/>
        <label>4</label>
    </ligand>
</feature>
<dbReference type="GO" id="GO:0005886">
    <property type="term" value="C:plasma membrane"/>
    <property type="evidence" value="ECO:0007669"/>
    <property type="project" value="UniProtKB-SubCell"/>
</dbReference>
<evidence type="ECO:0000256" key="11">
    <source>
        <dbReference type="ARBA" id="ARBA00023136"/>
    </source>
</evidence>
<evidence type="ECO:0000259" key="16">
    <source>
        <dbReference type="Pfam" id="PF03264"/>
    </source>
</evidence>
<keyword evidence="17" id="KW-0560">Oxidoreductase</keyword>
<feature type="binding site" description="axial binding residue" evidence="14">
    <location>
        <position position="85"/>
    </location>
    <ligand>
        <name>heme</name>
        <dbReference type="ChEBI" id="CHEBI:30413"/>
        <label>2</label>
    </ligand>
    <ligandPart>
        <name>Fe</name>
        <dbReference type="ChEBI" id="CHEBI:18248"/>
    </ligandPart>
</feature>
<feature type="binding site" description="covalent" evidence="13">
    <location>
        <position position="51"/>
    </location>
    <ligand>
        <name>heme</name>
        <dbReference type="ChEBI" id="CHEBI:30413"/>
        <label>1</label>
    </ligand>
</feature>
<dbReference type="GO" id="GO:0020037">
    <property type="term" value="F:heme binding"/>
    <property type="evidence" value="ECO:0007669"/>
    <property type="project" value="InterPro"/>
</dbReference>
<evidence type="ECO:0000256" key="13">
    <source>
        <dbReference type="PIRSR" id="PIRSR000013-1"/>
    </source>
</evidence>
<evidence type="ECO:0000256" key="14">
    <source>
        <dbReference type="PIRSR" id="PIRSR000013-2"/>
    </source>
</evidence>
<feature type="binding site" description="covalent" evidence="13">
    <location>
        <position position="54"/>
    </location>
    <ligand>
        <name>heme</name>
        <dbReference type="ChEBI" id="CHEBI:30413"/>
        <label>1</label>
    </ligand>
</feature>
<keyword evidence="9 15" id="KW-1133">Transmembrane helix</keyword>
<dbReference type="GO" id="GO:0046872">
    <property type="term" value="F:metal ion binding"/>
    <property type="evidence" value="ECO:0007669"/>
    <property type="project" value="UniProtKB-KW"/>
</dbReference>
<keyword evidence="6 15" id="KW-0812">Transmembrane</keyword>
<dbReference type="RefSeq" id="WP_134239197.1">
    <property type="nucleotide sequence ID" value="NZ_CP155620.1"/>
</dbReference>
<keyword evidence="4" id="KW-1003">Cell membrane</keyword>
<keyword evidence="10 12" id="KW-0408">Iron</keyword>
<feature type="binding site" description="covalent" evidence="13">
    <location>
        <position position="162"/>
    </location>
    <ligand>
        <name>heme</name>
        <dbReference type="ChEBI" id="CHEBI:30413"/>
        <label>4</label>
    </ligand>
</feature>
<dbReference type="PIRSF" id="PIRSF000013">
    <property type="entry name" value="4_hem_cytochrm_NapC"/>
    <property type="match status" value="1"/>
</dbReference>
<comment type="PTM">
    <text evidence="12">Binds 4 heme groups per subunit.</text>
</comment>
<evidence type="ECO:0000256" key="9">
    <source>
        <dbReference type="ARBA" id="ARBA00022989"/>
    </source>
</evidence>
<keyword evidence="11 15" id="KW-0472">Membrane</keyword>
<feature type="binding site" description="axial binding residue" evidence="14">
    <location>
        <position position="57"/>
    </location>
    <ligand>
        <name>heme</name>
        <dbReference type="ChEBI" id="CHEBI:30413"/>
        <label>1</label>
    </ligand>
    <ligandPart>
        <name>Fe</name>
        <dbReference type="ChEBI" id="CHEBI:18248"/>
    </ligandPart>
</feature>
<evidence type="ECO:0000256" key="1">
    <source>
        <dbReference type="ARBA" id="ARBA00004162"/>
    </source>
</evidence>
<dbReference type="SUPFAM" id="SSF48695">
    <property type="entry name" value="Multiheme cytochromes"/>
    <property type="match status" value="1"/>
</dbReference>
<feature type="binding site" description="covalent" evidence="13">
    <location>
        <position position="133"/>
    </location>
    <ligand>
        <name>heme</name>
        <dbReference type="ChEBI" id="CHEBI:30413"/>
        <label>3</label>
    </ligand>
</feature>
<evidence type="ECO:0000256" key="8">
    <source>
        <dbReference type="ARBA" id="ARBA00022982"/>
    </source>
</evidence>
<dbReference type="GO" id="GO:0019333">
    <property type="term" value="P:denitrification pathway"/>
    <property type="evidence" value="ECO:0007669"/>
    <property type="project" value="InterPro"/>
</dbReference>
<comment type="similarity">
    <text evidence="2">Belongs to the NapC/NirT/NrfH family.</text>
</comment>
<feature type="domain" description="NapC/NirT cytochrome c N-terminal" evidence="16">
    <location>
        <begin position="20"/>
        <end position="169"/>
    </location>
</feature>
<evidence type="ECO:0000256" key="3">
    <source>
        <dbReference type="ARBA" id="ARBA00022448"/>
    </source>
</evidence>
<protein>
    <recommendedName>
        <fullName evidence="12">Cytochrome c-type protein</fullName>
    </recommendedName>
</protein>
<dbReference type="InterPro" id="IPR036280">
    <property type="entry name" value="Multihaem_cyt_sf"/>
</dbReference>
<dbReference type="GO" id="GO:0016491">
    <property type="term" value="F:oxidoreductase activity"/>
    <property type="evidence" value="ECO:0007669"/>
    <property type="project" value="UniProtKB-KW"/>
</dbReference>
<name>A0AAU7E9L2_9BACT</name>